<keyword evidence="2" id="KW-0812">Transmembrane</keyword>
<dbReference type="InterPro" id="IPR013762">
    <property type="entry name" value="Integrase-like_cat_sf"/>
</dbReference>
<organism evidence="4 5">
    <name type="scientific">Pseudomonas extremaustralis</name>
    <dbReference type="NCBI Taxonomy" id="359110"/>
    <lineage>
        <taxon>Bacteria</taxon>
        <taxon>Pseudomonadati</taxon>
        <taxon>Pseudomonadota</taxon>
        <taxon>Gammaproteobacteria</taxon>
        <taxon>Pseudomonadales</taxon>
        <taxon>Pseudomonadaceae</taxon>
        <taxon>Pseudomonas</taxon>
    </lineage>
</organism>
<dbReference type="Pfam" id="PF00589">
    <property type="entry name" value="Phage_integrase"/>
    <property type="match status" value="1"/>
</dbReference>
<keyword evidence="2" id="KW-0472">Membrane</keyword>
<protein>
    <recommendedName>
        <fullName evidence="3">Tyr recombinase domain-containing protein</fullName>
    </recommendedName>
</protein>
<comment type="caution">
    <text evidence="4">The sequence shown here is derived from an EMBL/GenBank/DDBJ whole genome shotgun (WGS) entry which is preliminary data.</text>
</comment>
<evidence type="ECO:0000313" key="5">
    <source>
        <dbReference type="Proteomes" id="UP000323425"/>
    </source>
</evidence>
<dbReference type="Proteomes" id="UP000323425">
    <property type="component" value="Unassembled WGS sequence"/>
</dbReference>
<dbReference type="GO" id="GO:0015074">
    <property type="term" value="P:DNA integration"/>
    <property type="evidence" value="ECO:0007669"/>
    <property type="project" value="InterPro"/>
</dbReference>
<evidence type="ECO:0000313" key="4">
    <source>
        <dbReference type="EMBL" id="KAA8560911.1"/>
    </source>
</evidence>
<evidence type="ECO:0000256" key="1">
    <source>
        <dbReference type="ARBA" id="ARBA00023172"/>
    </source>
</evidence>
<dbReference type="GO" id="GO:0006310">
    <property type="term" value="P:DNA recombination"/>
    <property type="evidence" value="ECO:0007669"/>
    <property type="project" value="UniProtKB-KW"/>
</dbReference>
<dbReference type="GO" id="GO:0003677">
    <property type="term" value="F:DNA binding"/>
    <property type="evidence" value="ECO:0007669"/>
    <property type="project" value="InterPro"/>
</dbReference>
<feature type="transmembrane region" description="Helical" evidence="2">
    <location>
        <begin position="74"/>
        <end position="96"/>
    </location>
</feature>
<sequence length="675" mass="76280">MSIKPKVGAQDSYNVLEREESYSSRWKELNNIAEEFSTIRVSELSLFDHDVWDFRKEGVPERIHFKAIIGNGSLCVFPFLVLLKLLVYSLIGLYAVQDRSPRTVKNIIESSKQLVQWIAAKGFLVSQKKQGYFKLPRDLDFSELSGFYSDISLEKWHPNTKWDKVRLLSEWWKISNIEGFLPSFLKLYSDPLNGNKVSDLLGSPDAESDDSEDSGWLPIPLEFAFPLADAAAEYVEQFNESLAIYYNIVHETILKKNSGSGISRGAFEKECALRGVTIEKLEEGLPFRLEFLKYASPSYPEKFSYRLDRKKIEDYISDIKLAAITIILFTTGLRSQELRGLLVGCCVKDYSIGVDDFYRMTLTIKKTSKEYVEGQVITIPVPKITFDAVRILERLGTVNRRGNILVAPLMANEKQDHAVDAVSAETIINYVKGFAKVAGVTYEPHPHQFRKTIAGWFVLNSPVLGPLLVMRLFSHRSITMTEMYLRNNPLIQSARQEMLIEQTLNLVDGISKSAQQGKLAGNAGKRIEAAILHNPIFEGLTGDDLGASMSEYLRERARFGSMHFLLTPLAICAFDPEDENSKPCSQVVGIGKEDYDKTGTDIFLKSLPIVSQCVGVKCDKCIVTDCKLNDLEQSLEFYNDVLRGAIEEDFAQSLHLISDAREFVRLYAPVVEKIR</sequence>
<reference evidence="4 5" key="1">
    <citation type="journal article" date="2018" name="Plant Biotechnol. Rep.">
        <title>Diversity and antifungal activity of endophytic bacteria associated with Panax ginseng seedlings.</title>
        <authorList>
            <person name="Park J.M."/>
            <person name="Hong C.E."/>
            <person name="Jo S.H."/>
        </authorList>
    </citation>
    <scope>NUCLEOTIDE SEQUENCE [LARGE SCALE GENOMIC DNA]</scope>
    <source>
        <strain evidence="4 5">PgKB38</strain>
    </source>
</reference>
<keyword evidence="2" id="KW-1133">Transmembrane helix</keyword>
<dbReference type="EMBL" id="VTFH01000001">
    <property type="protein sequence ID" value="KAA8560911.1"/>
    <property type="molecule type" value="Genomic_DNA"/>
</dbReference>
<dbReference type="Gene3D" id="1.10.443.10">
    <property type="entry name" value="Intergrase catalytic core"/>
    <property type="match status" value="1"/>
</dbReference>
<name>A0A5M9IWF1_9PSED</name>
<keyword evidence="1" id="KW-0233">DNA recombination</keyword>
<feature type="domain" description="Tyr recombinase" evidence="3">
    <location>
        <begin position="298"/>
        <end position="499"/>
    </location>
</feature>
<dbReference type="InterPro" id="IPR002104">
    <property type="entry name" value="Integrase_catalytic"/>
</dbReference>
<gene>
    <name evidence="4" type="ORF">FX985_00961</name>
</gene>
<dbReference type="PROSITE" id="PS51898">
    <property type="entry name" value="TYR_RECOMBINASE"/>
    <property type="match status" value="1"/>
</dbReference>
<dbReference type="AlphaFoldDB" id="A0A5M9IWF1"/>
<accession>A0A5M9IWF1</accession>
<evidence type="ECO:0000256" key="2">
    <source>
        <dbReference type="SAM" id="Phobius"/>
    </source>
</evidence>
<evidence type="ECO:0000259" key="3">
    <source>
        <dbReference type="PROSITE" id="PS51898"/>
    </source>
</evidence>
<proteinExistence type="predicted"/>
<dbReference type="RefSeq" id="WP_146475957.1">
    <property type="nucleotide sequence ID" value="NZ_VTFH01000001.1"/>
</dbReference>
<dbReference type="SUPFAM" id="SSF56349">
    <property type="entry name" value="DNA breaking-rejoining enzymes"/>
    <property type="match status" value="1"/>
</dbReference>
<dbReference type="InterPro" id="IPR011010">
    <property type="entry name" value="DNA_brk_join_enz"/>
</dbReference>